<keyword evidence="1" id="KW-0472">Membrane</keyword>
<feature type="transmembrane region" description="Helical" evidence="1">
    <location>
        <begin position="134"/>
        <end position="153"/>
    </location>
</feature>
<proteinExistence type="predicted"/>
<organism evidence="2 3">
    <name type="scientific">Sungkyunkwania multivorans</name>
    <dbReference type="NCBI Taxonomy" id="1173618"/>
    <lineage>
        <taxon>Bacteria</taxon>
        <taxon>Pseudomonadati</taxon>
        <taxon>Bacteroidota</taxon>
        <taxon>Flavobacteriia</taxon>
        <taxon>Flavobacteriales</taxon>
        <taxon>Flavobacteriaceae</taxon>
        <taxon>Sungkyunkwania</taxon>
    </lineage>
</organism>
<evidence type="ECO:0000313" key="3">
    <source>
        <dbReference type="Proteomes" id="UP001596978"/>
    </source>
</evidence>
<name>A0ABW3CWT7_9FLAO</name>
<keyword evidence="1" id="KW-0812">Transmembrane</keyword>
<dbReference type="Proteomes" id="UP001596978">
    <property type="component" value="Unassembled WGS sequence"/>
</dbReference>
<accession>A0ABW3CWT7</accession>
<evidence type="ECO:0008006" key="4">
    <source>
        <dbReference type="Google" id="ProtNLM"/>
    </source>
</evidence>
<sequence length="160" mass="18106">MIIALKIALLGCLALITLQDLKERMVHWFLFPIAAAFFGLLHFLEVGKVQFLLNLGMNLLLVIIIVTILWYYAKLRMKKNFSDTFGLGDVLMFIALGFSFATISFITFFVFAIFFALIVHLVLKNSMKQPTVPLAGYVALFFSFVLIGVWTGITNNPYLI</sequence>
<gene>
    <name evidence="2" type="ORF">ACFQ1M_08400</name>
</gene>
<feature type="transmembrane region" description="Helical" evidence="1">
    <location>
        <begin position="51"/>
        <end position="73"/>
    </location>
</feature>
<evidence type="ECO:0000313" key="2">
    <source>
        <dbReference type="EMBL" id="MFD0862228.1"/>
    </source>
</evidence>
<dbReference type="EMBL" id="JBHTJH010000004">
    <property type="protein sequence ID" value="MFD0862228.1"/>
    <property type="molecule type" value="Genomic_DNA"/>
</dbReference>
<evidence type="ECO:0000256" key="1">
    <source>
        <dbReference type="SAM" id="Phobius"/>
    </source>
</evidence>
<comment type="caution">
    <text evidence="2">The sequence shown here is derived from an EMBL/GenBank/DDBJ whole genome shotgun (WGS) entry which is preliminary data.</text>
</comment>
<keyword evidence="3" id="KW-1185">Reference proteome</keyword>
<reference evidence="3" key="1">
    <citation type="journal article" date="2019" name="Int. J. Syst. Evol. Microbiol.">
        <title>The Global Catalogue of Microorganisms (GCM) 10K type strain sequencing project: providing services to taxonomists for standard genome sequencing and annotation.</title>
        <authorList>
            <consortium name="The Broad Institute Genomics Platform"/>
            <consortium name="The Broad Institute Genome Sequencing Center for Infectious Disease"/>
            <person name="Wu L."/>
            <person name="Ma J."/>
        </authorList>
    </citation>
    <scope>NUCLEOTIDE SEQUENCE [LARGE SCALE GENOMIC DNA]</scope>
    <source>
        <strain evidence="3">CCUG 62952</strain>
    </source>
</reference>
<feature type="transmembrane region" description="Helical" evidence="1">
    <location>
        <begin position="93"/>
        <end position="122"/>
    </location>
</feature>
<dbReference type="Gene3D" id="1.20.120.1220">
    <property type="match status" value="1"/>
</dbReference>
<dbReference type="RefSeq" id="WP_386406741.1">
    <property type="nucleotide sequence ID" value="NZ_JBHTJH010000004.1"/>
</dbReference>
<protein>
    <recommendedName>
        <fullName evidence="4">Prepilin type IV endopeptidase peptidase domain-containing protein</fullName>
    </recommendedName>
</protein>
<keyword evidence="1" id="KW-1133">Transmembrane helix</keyword>
<feature type="transmembrane region" description="Helical" evidence="1">
    <location>
        <begin position="28"/>
        <end position="44"/>
    </location>
</feature>